<reference evidence="2 4" key="1">
    <citation type="submission" date="2024-01" db="EMBL/GenBank/DDBJ databases">
        <title>A draft genome for the cacao thread blight pathogen Marasmiellus scandens.</title>
        <authorList>
            <person name="Baruah I.K."/>
            <person name="Leung J."/>
            <person name="Bukari Y."/>
            <person name="Amoako-Attah I."/>
            <person name="Meinhardt L.W."/>
            <person name="Bailey B.A."/>
            <person name="Cohen S.P."/>
        </authorList>
    </citation>
    <scope>NUCLEOTIDE SEQUENCE [LARGE SCALE GENOMIC DNA]</scope>
    <source>
        <strain evidence="2 4">GH-19</strain>
    </source>
</reference>
<dbReference type="InterPro" id="IPR036526">
    <property type="entry name" value="C-N_Hydrolase_sf"/>
</dbReference>
<keyword evidence="1" id="KW-0472">Membrane</keyword>
<feature type="transmembrane region" description="Helical" evidence="1">
    <location>
        <begin position="528"/>
        <end position="550"/>
    </location>
</feature>
<evidence type="ECO:0000313" key="2">
    <source>
        <dbReference type="EMBL" id="KAK7463870.1"/>
    </source>
</evidence>
<evidence type="ECO:0000313" key="3">
    <source>
        <dbReference type="EMBL" id="KAK7465834.1"/>
    </source>
</evidence>
<keyword evidence="1" id="KW-0812">Transmembrane</keyword>
<accession>A0ABR1JSQ9</accession>
<keyword evidence="4" id="KW-1185">Reference proteome</keyword>
<evidence type="ECO:0000256" key="1">
    <source>
        <dbReference type="SAM" id="Phobius"/>
    </source>
</evidence>
<evidence type="ECO:0000313" key="4">
    <source>
        <dbReference type="Proteomes" id="UP001498398"/>
    </source>
</evidence>
<proteinExistence type="predicted"/>
<comment type="caution">
    <text evidence="2">The sequence shown here is derived from an EMBL/GenBank/DDBJ whole genome shotgun (WGS) entry which is preliminary data.</text>
</comment>
<organism evidence="2 4">
    <name type="scientific">Marasmiellus scandens</name>
    <dbReference type="NCBI Taxonomy" id="2682957"/>
    <lineage>
        <taxon>Eukaryota</taxon>
        <taxon>Fungi</taxon>
        <taxon>Dikarya</taxon>
        <taxon>Basidiomycota</taxon>
        <taxon>Agaricomycotina</taxon>
        <taxon>Agaricomycetes</taxon>
        <taxon>Agaricomycetidae</taxon>
        <taxon>Agaricales</taxon>
        <taxon>Marasmiineae</taxon>
        <taxon>Omphalotaceae</taxon>
        <taxon>Marasmiellus</taxon>
    </lineage>
</organism>
<dbReference type="Proteomes" id="UP001498398">
    <property type="component" value="Unassembled WGS sequence"/>
</dbReference>
<feature type="transmembrane region" description="Helical" evidence="1">
    <location>
        <begin position="20"/>
        <end position="50"/>
    </location>
</feature>
<protein>
    <recommendedName>
        <fullName evidence="5">CN hydrolase domain-containing protein</fullName>
    </recommendedName>
</protein>
<feature type="transmembrane region" description="Helical" evidence="1">
    <location>
        <begin position="62"/>
        <end position="80"/>
    </location>
</feature>
<dbReference type="EMBL" id="JBANRG010000009">
    <property type="protein sequence ID" value="KAK7463870.1"/>
    <property type="molecule type" value="Genomic_DNA"/>
</dbReference>
<gene>
    <name evidence="3" type="ORF">VKT23_005805</name>
    <name evidence="2" type="ORF">VKT23_007206</name>
</gene>
<dbReference type="SUPFAM" id="SSF56317">
    <property type="entry name" value="Carbon-nitrogen hydrolase"/>
    <property type="match status" value="1"/>
</dbReference>
<feature type="transmembrane region" description="Helical" evidence="1">
    <location>
        <begin position="128"/>
        <end position="153"/>
    </location>
</feature>
<sequence length="602" mass="66867">MNLRTTVFHNHPHLFLGSLSFISSVFAFGLSTVPAFIPLVIHLSLVLLYVSRVGLIRFPSRLIAFWIALSVGKAIGWLQASRGALSTPATSLAVLFGQSLLVTAFGLFTIASYNASRTRIVLPYLSEITLFPALWTTIWYFIALISPVGYLGLPAPVYGLQSYEWLVPIFGIMTKYWIVAAWSIVCSQAVEWWFIASQEPEEESLIPHPHPHPHPHYGTNGNRIDDRHSKKSLKTSTNYTFFLASFLLILTIPSFFLSSLPSPVRPVDAVTPVAVGCVLPSKQKYKTDTLTFENYRAETKTLVPHANLVLWPEGAVFFQSLQERQEKLGLVAEDISGGRFVAVSFEENYVEEGNPHKTLRRTGVAVISRDTQNGTEPYLIYWKRNLVPIAESFSLQKGTESPPLETLLLTPPNGVTKSQWNGSTRPLSISASICLDFAIPSVFSNLVSRPALTLAPARTWNVDVGLAMWEQARARARETESLVLWCDGGEGGVSGITGGGTDSIMRVGEGSWVHEIAVQYPFDQRQTFYARTGGILGISLMWILVIGGTVEGISLRFLTLGIQNLRIPSMRWVTRRLTAVIRRKHDAEQPLIQVDEEQDLLN</sequence>
<dbReference type="Gene3D" id="3.60.110.10">
    <property type="entry name" value="Carbon-nitrogen hydrolase"/>
    <property type="match status" value="1"/>
</dbReference>
<feature type="transmembrane region" description="Helical" evidence="1">
    <location>
        <begin position="92"/>
        <end position="116"/>
    </location>
</feature>
<dbReference type="EMBL" id="JBANRG010000006">
    <property type="protein sequence ID" value="KAK7465834.1"/>
    <property type="molecule type" value="Genomic_DNA"/>
</dbReference>
<evidence type="ECO:0008006" key="5">
    <source>
        <dbReference type="Google" id="ProtNLM"/>
    </source>
</evidence>
<keyword evidence="1" id="KW-1133">Transmembrane helix</keyword>
<feature type="transmembrane region" description="Helical" evidence="1">
    <location>
        <begin position="165"/>
        <end position="185"/>
    </location>
</feature>
<name>A0ABR1JSQ9_9AGAR</name>
<feature type="transmembrane region" description="Helical" evidence="1">
    <location>
        <begin position="239"/>
        <end position="257"/>
    </location>
</feature>